<protein>
    <submittedName>
        <fullName evidence="2">Uncharacterized protein</fullName>
    </submittedName>
</protein>
<sequence length="72" mass="7819">MRATLIGGFQTIFSIWISPTCCSSQSLLNILDMKALSKSLSSLLPKLFLKSTSPQSPSKQFATYSISSSLVM</sequence>
<keyword evidence="3" id="KW-1185">Reference proteome</keyword>
<dbReference type="EMBL" id="RRYP01015343">
    <property type="protein sequence ID" value="TNV75544.1"/>
    <property type="molecule type" value="Genomic_DNA"/>
</dbReference>
<dbReference type="Proteomes" id="UP000785679">
    <property type="component" value="Unassembled WGS sequence"/>
</dbReference>
<evidence type="ECO:0000313" key="2">
    <source>
        <dbReference type="EMBL" id="TNV75544.1"/>
    </source>
</evidence>
<reference evidence="2" key="1">
    <citation type="submission" date="2019-06" db="EMBL/GenBank/DDBJ databases">
        <authorList>
            <person name="Zheng W."/>
        </authorList>
    </citation>
    <scope>NUCLEOTIDE SEQUENCE</scope>
    <source>
        <strain evidence="2">QDHG01</strain>
    </source>
</reference>
<name>A0A8J8SYH7_HALGN</name>
<evidence type="ECO:0000256" key="1">
    <source>
        <dbReference type="SAM" id="MobiDB-lite"/>
    </source>
</evidence>
<feature type="region of interest" description="Disordered" evidence="1">
    <location>
        <begin position="51"/>
        <end position="72"/>
    </location>
</feature>
<feature type="compositionally biased region" description="Polar residues" evidence="1">
    <location>
        <begin position="54"/>
        <end position="72"/>
    </location>
</feature>
<comment type="caution">
    <text evidence="2">The sequence shown here is derived from an EMBL/GenBank/DDBJ whole genome shotgun (WGS) entry which is preliminary data.</text>
</comment>
<gene>
    <name evidence="2" type="ORF">FGO68_gene13383</name>
</gene>
<proteinExistence type="predicted"/>
<organism evidence="2 3">
    <name type="scientific">Halteria grandinella</name>
    <dbReference type="NCBI Taxonomy" id="5974"/>
    <lineage>
        <taxon>Eukaryota</taxon>
        <taxon>Sar</taxon>
        <taxon>Alveolata</taxon>
        <taxon>Ciliophora</taxon>
        <taxon>Intramacronucleata</taxon>
        <taxon>Spirotrichea</taxon>
        <taxon>Stichotrichia</taxon>
        <taxon>Sporadotrichida</taxon>
        <taxon>Halteriidae</taxon>
        <taxon>Halteria</taxon>
    </lineage>
</organism>
<dbReference type="AlphaFoldDB" id="A0A8J8SYH7"/>
<evidence type="ECO:0000313" key="3">
    <source>
        <dbReference type="Proteomes" id="UP000785679"/>
    </source>
</evidence>
<accession>A0A8J8SYH7</accession>